<dbReference type="RefSeq" id="WP_042500232.1">
    <property type="nucleotide sequence ID" value="NZ_BBNU01000018.1"/>
</dbReference>
<keyword evidence="1" id="KW-1133">Transmembrane helix</keyword>
<evidence type="ECO:0000313" key="2">
    <source>
        <dbReference type="EMBL" id="GAL81824.1"/>
    </source>
</evidence>
<accession>A0A090X1K2</accession>
<feature type="transmembrane region" description="Helical" evidence="1">
    <location>
        <begin position="7"/>
        <end position="26"/>
    </location>
</feature>
<proteinExistence type="predicted"/>
<dbReference type="EMBL" id="BBNU01000018">
    <property type="protein sequence ID" value="GAL81824.1"/>
    <property type="molecule type" value="Genomic_DNA"/>
</dbReference>
<gene>
    <name evidence="2" type="ORF">JCM19274_383</name>
</gene>
<evidence type="ECO:0000313" key="3">
    <source>
        <dbReference type="Proteomes" id="UP000029643"/>
    </source>
</evidence>
<dbReference type="AlphaFoldDB" id="A0A090X1K2"/>
<reference evidence="2 3" key="1">
    <citation type="journal article" date="2014" name="Genome Announc.">
        <title>Draft Genome Sequences of Marine Flavobacterium Algibacter lectus Strains SS8 and NR4.</title>
        <authorList>
            <person name="Takatani N."/>
            <person name="Nakanishi M."/>
            <person name="Meirelles P."/>
            <person name="Mino S."/>
            <person name="Suda W."/>
            <person name="Oshima K."/>
            <person name="Hattori M."/>
            <person name="Ohkuma M."/>
            <person name="Hosokawa M."/>
            <person name="Miyashita K."/>
            <person name="Thompson F.L."/>
            <person name="Niwa A."/>
            <person name="Sawabe T."/>
            <person name="Sawabe T."/>
        </authorList>
    </citation>
    <scope>NUCLEOTIDE SEQUENCE [LARGE SCALE GENOMIC DNA]</scope>
    <source>
        <strain evidence="3">JCM19274</strain>
    </source>
</reference>
<name>A0A090X1K2_9FLAO</name>
<comment type="caution">
    <text evidence="2">The sequence shown here is derived from an EMBL/GenBank/DDBJ whole genome shotgun (WGS) entry which is preliminary data.</text>
</comment>
<keyword evidence="1" id="KW-0812">Transmembrane</keyword>
<protein>
    <submittedName>
        <fullName evidence="2">Uncharacterized protein</fullName>
    </submittedName>
</protein>
<keyword evidence="1" id="KW-0472">Membrane</keyword>
<sequence>MKQFLKHIILFGAILFIVDKGAYFILNKTSELEYDKRLENLLEGKMNKALFVFGSSRGSGNIIASQLQKETGYSSYNLSYQGANILYQEFILKTLLEFNNTPKKIIIAIDNPYEFNDKTTLQFRNDRLYPLSKYNYINNQLIRLGERSLLSKGLYFARVSGSMFRMKTVGPPKFKSFCGLWF</sequence>
<dbReference type="Proteomes" id="UP000029643">
    <property type="component" value="Unassembled WGS sequence"/>
</dbReference>
<organism evidence="2 3">
    <name type="scientific">Algibacter lectus</name>
    <dbReference type="NCBI Taxonomy" id="221126"/>
    <lineage>
        <taxon>Bacteria</taxon>
        <taxon>Pseudomonadati</taxon>
        <taxon>Bacteroidota</taxon>
        <taxon>Flavobacteriia</taxon>
        <taxon>Flavobacteriales</taxon>
        <taxon>Flavobacteriaceae</taxon>
        <taxon>Algibacter</taxon>
    </lineage>
</organism>
<evidence type="ECO:0000256" key="1">
    <source>
        <dbReference type="SAM" id="Phobius"/>
    </source>
</evidence>